<comment type="caution">
    <text evidence="6">The sequence shown here is derived from an EMBL/GenBank/DDBJ whole genome shotgun (WGS) entry which is preliminary data.</text>
</comment>
<evidence type="ECO:0000256" key="3">
    <source>
        <dbReference type="ARBA" id="ARBA00023125"/>
    </source>
</evidence>
<dbReference type="Pfam" id="PF03466">
    <property type="entry name" value="LysR_substrate"/>
    <property type="match status" value="1"/>
</dbReference>
<accession>A0A939EN50</accession>
<dbReference type="GO" id="GO:0043565">
    <property type="term" value="F:sequence-specific DNA binding"/>
    <property type="evidence" value="ECO:0007669"/>
    <property type="project" value="TreeGrafter"/>
</dbReference>
<dbReference type="AlphaFoldDB" id="A0A939EN50"/>
<evidence type="ECO:0000259" key="5">
    <source>
        <dbReference type="PROSITE" id="PS50931"/>
    </source>
</evidence>
<dbReference type="SUPFAM" id="SSF53850">
    <property type="entry name" value="Periplasmic binding protein-like II"/>
    <property type="match status" value="1"/>
</dbReference>
<organism evidence="6 7">
    <name type="scientific">Roseibium limicola</name>
    <dbReference type="NCBI Taxonomy" id="2816037"/>
    <lineage>
        <taxon>Bacteria</taxon>
        <taxon>Pseudomonadati</taxon>
        <taxon>Pseudomonadota</taxon>
        <taxon>Alphaproteobacteria</taxon>
        <taxon>Hyphomicrobiales</taxon>
        <taxon>Stappiaceae</taxon>
        <taxon>Roseibium</taxon>
    </lineage>
</organism>
<dbReference type="InterPro" id="IPR058163">
    <property type="entry name" value="LysR-type_TF_proteobact-type"/>
</dbReference>
<dbReference type="InterPro" id="IPR005119">
    <property type="entry name" value="LysR_subst-bd"/>
</dbReference>
<dbReference type="InterPro" id="IPR000847">
    <property type="entry name" value="LysR_HTH_N"/>
</dbReference>
<dbReference type="PANTHER" id="PTHR30537">
    <property type="entry name" value="HTH-TYPE TRANSCRIPTIONAL REGULATOR"/>
    <property type="match status" value="1"/>
</dbReference>
<dbReference type="PANTHER" id="PTHR30537:SF35">
    <property type="entry name" value="TRANSCRIPTIONAL REGULATORY PROTEIN"/>
    <property type="match status" value="1"/>
</dbReference>
<evidence type="ECO:0000313" key="7">
    <source>
        <dbReference type="Proteomes" id="UP000664779"/>
    </source>
</evidence>
<gene>
    <name evidence="6" type="ORF">J0X15_03980</name>
</gene>
<dbReference type="EMBL" id="JAFLNF010000002">
    <property type="protein sequence ID" value="MBO0344373.1"/>
    <property type="molecule type" value="Genomic_DNA"/>
</dbReference>
<proteinExistence type="inferred from homology"/>
<dbReference type="InterPro" id="IPR036388">
    <property type="entry name" value="WH-like_DNA-bd_sf"/>
</dbReference>
<dbReference type="RefSeq" id="WP_206938408.1">
    <property type="nucleotide sequence ID" value="NZ_JAFLNF010000002.1"/>
</dbReference>
<evidence type="ECO:0000256" key="4">
    <source>
        <dbReference type="ARBA" id="ARBA00023163"/>
    </source>
</evidence>
<dbReference type="FunFam" id="1.10.10.10:FF:000001">
    <property type="entry name" value="LysR family transcriptional regulator"/>
    <property type="match status" value="1"/>
</dbReference>
<keyword evidence="2" id="KW-0805">Transcription regulation</keyword>
<comment type="similarity">
    <text evidence="1">Belongs to the LysR transcriptional regulatory family.</text>
</comment>
<dbReference type="GO" id="GO:0003700">
    <property type="term" value="F:DNA-binding transcription factor activity"/>
    <property type="evidence" value="ECO:0007669"/>
    <property type="project" value="InterPro"/>
</dbReference>
<keyword evidence="3" id="KW-0238">DNA-binding</keyword>
<dbReference type="Pfam" id="PF00126">
    <property type="entry name" value="HTH_1"/>
    <property type="match status" value="1"/>
</dbReference>
<dbReference type="GO" id="GO:0006351">
    <property type="term" value="P:DNA-templated transcription"/>
    <property type="evidence" value="ECO:0007669"/>
    <property type="project" value="TreeGrafter"/>
</dbReference>
<evidence type="ECO:0000313" key="6">
    <source>
        <dbReference type="EMBL" id="MBO0344373.1"/>
    </source>
</evidence>
<keyword evidence="4" id="KW-0804">Transcription</keyword>
<dbReference type="SUPFAM" id="SSF46785">
    <property type="entry name" value="Winged helix' DNA-binding domain"/>
    <property type="match status" value="1"/>
</dbReference>
<dbReference type="PROSITE" id="PS50931">
    <property type="entry name" value="HTH_LYSR"/>
    <property type="match status" value="1"/>
</dbReference>
<dbReference type="InterPro" id="IPR036390">
    <property type="entry name" value="WH_DNA-bd_sf"/>
</dbReference>
<name>A0A939EN50_9HYPH</name>
<dbReference type="Gene3D" id="1.10.10.10">
    <property type="entry name" value="Winged helix-like DNA-binding domain superfamily/Winged helix DNA-binding domain"/>
    <property type="match status" value="1"/>
</dbReference>
<evidence type="ECO:0000256" key="2">
    <source>
        <dbReference type="ARBA" id="ARBA00023015"/>
    </source>
</evidence>
<dbReference type="Gene3D" id="3.40.190.290">
    <property type="match status" value="1"/>
</dbReference>
<sequence>MSNNLNLNGLRLFVEVAAHGSFSEVARRRGLPVSSVSRHISALEQSLGQKLLVRNTRSLRLTDHGHGYYQAVRDVLSTLDLASEQVRGSASEPRGVLRINAPLAFGRRHIAPHLALFQARFNALEVELTLTDALIDPIADGADVIVRIGSLKDSTLLRRKLADQSFVVAAAPAYLERHGVPVKPDDLSKHNCLIYRGHNGEMPWRLRQGEEQVPSLSVNGDLRSNDAESLIAAALAAQGIVLFPTWLLHEHLAYGYLQPILTDWLAGSEQTDGAIHLLYPENRMLSSKVSAFLDFLGETVGRPAYWDRPVSLT</sequence>
<reference evidence="6" key="1">
    <citation type="submission" date="2021-03" db="EMBL/GenBank/DDBJ databases">
        <title>Roseibium sp. CAU 1637 isolated from Incheon.</title>
        <authorList>
            <person name="Kim W."/>
        </authorList>
    </citation>
    <scope>NUCLEOTIDE SEQUENCE</scope>
    <source>
        <strain evidence="6">CAU 1637</strain>
    </source>
</reference>
<feature type="domain" description="HTH lysR-type" evidence="5">
    <location>
        <begin position="5"/>
        <end position="62"/>
    </location>
</feature>
<protein>
    <submittedName>
        <fullName evidence="6">LysR family transcriptional regulator</fullName>
    </submittedName>
</protein>
<evidence type="ECO:0000256" key="1">
    <source>
        <dbReference type="ARBA" id="ARBA00009437"/>
    </source>
</evidence>
<keyword evidence="7" id="KW-1185">Reference proteome</keyword>
<dbReference type="CDD" id="cd08422">
    <property type="entry name" value="PBP2_CrgA_like"/>
    <property type="match status" value="1"/>
</dbReference>
<dbReference type="Proteomes" id="UP000664779">
    <property type="component" value="Unassembled WGS sequence"/>
</dbReference>